<reference evidence="3 5" key="2">
    <citation type="submission" date="2019-07" db="EMBL/GenBank/DDBJ databases">
        <title>Tepidimonas ignava SPS-1037 draft genome.</title>
        <authorList>
            <person name="Da Costa M.S."/>
            <person name="Froufe H.J.C."/>
            <person name="Egas C."/>
            <person name="Albuquerque L."/>
        </authorList>
    </citation>
    <scope>NUCLEOTIDE SEQUENCE [LARGE SCALE GENOMIC DNA]</scope>
    <source>
        <strain evidence="3 5">SPS-1037</strain>
    </source>
</reference>
<feature type="chain" id="PRO_5021012672" description="Secreted protein" evidence="1">
    <location>
        <begin position="29"/>
        <end position="128"/>
    </location>
</feature>
<gene>
    <name evidence="2" type="ORF">EDC36_10813</name>
    <name evidence="3" type="ORF">Tigna_00117</name>
</gene>
<keyword evidence="1" id="KW-0732">Signal</keyword>
<dbReference type="EMBL" id="SMAH01000008">
    <property type="protein sequence ID" value="TCS97609.1"/>
    <property type="molecule type" value="Genomic_DNA"/>
</dbReference>
<keyword evidence="5" id="KW-1185">Reference proteome</keyword>
<protein>
    <recommendedName>
        <fullName evidence="6">Secreted protein</fullName>
    </recommendedName>
</protein>
<feature type="signal peptide" evidence="1">
    <location>
        <begin position="1"/>
        <end position="28"/>
    </location>
</feature>
<evidence type="ECO:0000313" key="4">
    <source>
        <dbReference type="Proteomes" id="UP000295536"/>
    </source>
</evidence>
<evidence type="ECO:0000313" key="2">
    <source>
        <dbReference type="EMBL" id="TCS97609.1"/>
    </source>
</evidence>
<accession>A0A4R3LCJ9</accession>
<sequence>MNRVQFKHRAPPMIIGTLLCAAAAQAQAVPTIVSITHSGPVPGTPTITGQIQCTSNNVMLTSYYQKQIASGWGPTTYIDRFYCKPPANTGAVITVTKSKPFIPVSPGEKFRFMVQQGGAMSPWVVYQF</sequence>
<reference evidence="2 4" key="1">
    <citation type="submission" date="2019-03" db="EMBL/GenBank/DDBJ databases">
        <title>Genomic Encyclopedia of Type Strains, Phase IV (KMG-IV): sequencing the most valuable type-strain genomes for metagenomic binning, comparative biology and taxonomic classification.</title>
        <authorList>
            <person name="Goeker M."/>
        </authorList>
    </citation>
    <scope>NUCLEOTIDE SEQUENCE [LARGE SCALE GENOMIC DNA]</scope>
    <source>
        <strain evidence="2 4">DSM 12034</strain>
    </source>
</reference>
<name>A0A4R3LCJ9_9BURK</name>
<dbReference type="Proteomes" id="UP000295536">
    <property type="component" value="Unassembled WGS sequence"/>
</dbReference>
<evidence type="ECO:0000256" key="1">
    <source>
        <dbReference type="SAM" id="SignalP"/>
    </source>
</evidence>
<evidence type="ECO:0008006" key="6">
    <source>
        <dbReference type="Google" id="ProtNLM"/>
    </source>
</evidence>
<dbReference type="AlphaFoldDB" id="A0A4R3LCJ9"/>
<proteinExistence type="predicted"/>
<dbReference type="EMBL" id="VJNC01000001">
    <property type="protein sequence ID" value="TSE24116.1"/>
    <property type="molecule type" value="Genomic_DNA"/>
</dbReference>
<organism evidence="2 4">
    <name type="scientific">Tepidimonas ignava</name>
    <dbReference type="NCBI Taxonomy" id="114249"/>
    <lineage>
        <taxon>Bacteria</taxon>
        <taxon>Pseudomonadati</taxon>
        <taxon>Pseudomonadota</taxon>
        <taxon>Betaproteobacteria</taxon>
        <taxon>Burkholderiales</taxon>
        <taxon>Tepidimonas</taxon>
    </lineage>
</organism>
<comment type="caution">
    <text evidence="2">The sequence shown here is derived from an EMBL/GenBank/DDBJ whole genome shotgun (WGS) entry which is preliminary data.</text>
</comment>
<evidence type="ECO:0000313" key="3">
    <source>
        <dbReference type="EMBL" id="TSE24116.1"/>
    </source>
</evidence>
<dbReference type="Proteomes" id="UP000315577">
    <property type="component" value="Unassembled WGS sequence"/>
</dbReference>
<evidence type="ECO:0000313" key="5">
    <source>
        <dbReference type="Proteomes" id="UP000315577"/>
    </source>
</evidence>
<dbReference type="RefSeq" id="WP_132962608.1">
    <property type="nucleotide sequence ID" value="NZ_SMAH01000008.1"/>
</dbReference>